<evidence type="ECO:0008006" key="4">
    <source>
        <dbReference type="Google" id="ProtNLM"/>
    </source>
</evidence>
<feature type="region of interest" description="Disordered" evidence="1">
    <location>
        <begin position="1"/>
        <end position="37"/>
    </location>
</feature>
<evidence type="ECO:0000313" key="3">
    <source>
        <dbReference type="Proteomes" id="UP001500984"/>
    </source>
</evidence>
<comment type="caution">
    <text evidence="2">The sequence shown here is derived from an EMBL/GenBank/DDBJ whole genome shotgun (WGS) entry which is preliminary data.</text>
</comment>
<sequence length="296" mass="31599">MSEAVPGPEGRPAEQSPADPQAAASQSAAAQTAHPRELRRHALDHEVPWALPLVVRRSKTHIAREVDVLEAAAEAVVRLLDDPRSQPGGDWHEAVRHWREGAIRKVVRRGDGRKFEDARALGSVGAAHPGPGEWGVAEALALPPGPVQPLPAELKKLQVGGTEFPDEGESTVPAAEAVVVIELTPHHRLTSGKAAAQCGHAAQLAYEQMPEDVRCRWREAGFRVRVEKADPRVWASARRPVSVTDAGFTELDGPTETTRARWATADGAVPATGVGGTHGGLGRVLSRLRGALSRAR</sequence>
<dbReference type="RefSeq" id="WP_291792554.1">
    <property type="nucleotide sequence ID" value="NZ_BAAAPZ010000002.1"/>
</dbReference>
<dbReference type="InterPro" id="IPR023476">
    <property type="entry name" value="Pep_tRNA_hydro_II_dom_sf"/>
</dbReference>
<keyword evidence="3" id="KW-1185">Reference proteome</keyword>
<protein>
    <recommendedName>
        <fullName evidence="4">Aminoacyl-tRNA hydrolase</fullName>
    </recommendedName>
</protein>
<dbReference type="Proteomes" id="UP001500984">
    <property type="component" value="Unassembled WGS sequence"/>
</dbReference>
<gene>
    <name evidence="2" type="ORF">GCM10009823_02350</name>
</gene>
<dbReference type="SUPFAM" id="SSF102462">
    <property type="entry name" value="Peptidyl-tRNA hydrolase II"/>
    <property type="match status" value="1"/>
</dbReference>
<evidence type="ECO:0000313" key="2">
    <source>
        <dbReference type="EMBL" id="GAA2087752.1"/>
    </source>
</evidence>
<feature type="compositionally biased region" description="Low complexity" evidence="1">
    <location>
        <begin position="13"/>
        <end position="33"/>
    </location>
</feature>
<reference evidence="2 3" key="1">
    <citation type="journal article" date="2019" name="Int. J. Syst. Evol. Microbiol.">
        <title>The Global Catalogue of Microorganisms (GCM) 10K type strain sequencing project: providing services to taxonomists for standard genome sequencing and annotation.</title>
        <authorList>
            <consortium name="The Broad Institute Genomics Platform"/>
            <consortium name="The Broad Institute Genome Sequencing Center for Infectious Disease"/>
            <person name="Wu L."/>
            <person name="Ma J."/>
        </authorList>
    </citation>
    <scope>NUCLEOTIDE SEQUENCE [LARGE SCALE GENOMIC DNA]</scope>
    <source>
        <strain evidence="2 3">JCM 15900</strain>
    </source>
</reference>
<accession>A0ABN2WAE1</accession>
<organism evidence="2 3">
    <name type="scientific">Brevibacterium salitolerans</name>
    <dbReference type="NCBI Taxonomy" id="1403566"/>
    <lineage>
        <taxon>Bacteria</taxon>
        <taxon>Bacillati</taxon>
        <taxon>Actinomycetota</taxon>
        <taxon>Actinomycetes</taxon>
        <taxon>Micrococcales</taxon>
        <taxon>Brevibacteriaceae</taxon>
        <taxon>Brevibacterium</taxon>
    </lineage>
</organism>
<dbReference type="Gene3D" id="3.40.1490.10">
    <property type="entry name" value="Bit1"/>
    <property type="match status" value="1"/>
</dbReference>
<dbReference type="EMBL" id="BAAAPZ010000002">
    <property type="protein sequence ID" value="GAA2087752.1"/>
    <property type="molecule type" value="Genomic_DNA"/>
</dbReference>
<evidence type="ECO:0000256" key="1">
    <source>
        <dbReference type="SAM" id="MobiDB-lite"/>
    </source>
</evidence>
<proteinExistence type="predicted"/>
<name>A0ABN2WAE1_9MICO</name>